<accession>A0A837D4I8</accession>
<dbReference type="Proteomes" id="UP000030848">
    <property type="component" value="Unassembled WGS sequence"/>
</dbReference>
<protein>
    <submittedName>
        <fullName evidence="1">Uncharacterized protein</fullName>
    </submittedName>
</protein>
<comment type="caution">
    <text evidence="1">The sequence shown here is derived from an EMBL/GenBank/DDBJ whole genome shotgun (WGS) entry which is preliminary data.</text>
</comment>
<dbReference type="EMBL" id="JRZE01000006">
    <property type="protein sequence ID" value="KHF42577.1"/>
    <property type="molecule type" value="Genomic_DNA"/>
</dbReference>
<organism evidence="1 2">
    <name type="scientific">Saccharomonospora viridis</name>
    <dbReference type="NCBI Taxonomy" id="1852"/>
    <lineage>
        <taxon>Bacteria</taxon>
        <taxon>Bacillati</taxon>
        <taxon>Actinomycetota</taxon>
        <taxon>Actinomycetes</taxon>
        <taxon>Pseudonocardiales</taxon>
        <taxon>Pseudonocardiaceae</taxon>
        <taxon>Saccharomonospora</taxon>
    </lineage>
</organism>
<evidence type="ECO:0000313" key="1">
    <source>
        <dbReference type="EMBL" id="KHF42577.1"/>
    </source>
</evidence>
<proteinExistence type="predicted"/>
<reference evidence="1 2" key="1">
    <citation type="submission" date="2014-10" db="EMBL/GenBank/DDBJ databases">
        <title>Genome sequence of Micropolyspora internatus JCM3315.</title>
        <authorList>
            <person name="Shin S.-K."/>
            <person name="Yi H."/>
        </authorList>
    </citation>
    <scope>NUCLEOTIDE SEQUENCE [LARGE SCALE GENOMIC DNA]</scope>
    <source>
        <strain evidence="1 2">JCM 3315</strain>
    </source>
</reference>
<gene>
    <name evidence="1" type="ORF">MINT15_27790</name>
</gene>
<evidence type="ECO:0000313" key="2">
    <source>
        <dbReference type="Proteomes" id="UP000030848"/>
    </source>
</evidence>
<dbReference type="AlphaFoldDB" id="A0A837D4I8"/>
<sequence>MHHIDTHVGQLPNQLHPLTYICSAMSNESFNSSRTEWT</sequence>
<name>A0A837D4I8_9PSEU</name>